<reference evidence="2 3" key="1">
    <citation type="journal article" date="2016" name="Int. J. Syst. Evol. Microbiol.">
        <title>Peptococcus simiae sp. nov., isolated from rhesus macaque faeces and emended description of the genus Peptococcus.</title>
        <authorList>
            <person name="Shkoporov A.N."/>
            <person name="Efimov B.A."/>
            <person name="Kondova I."/>
            <person name="Ouwerling B."/>
            <person name="Chaplin A.V."/>
            <person name="Shcherbakova V.A."/>
            <person name="Langermans J.A.M."/>
        </authorList>
    </citation>
    <scope>NUCLEOTIDE SEQUENCE [LARGE SCALE GENOMIC DNA]</scope>
    <source>
        <strain evidence="2 3">M108</strain>
    </source>
</reference>
<accession>A0ABW9H2K1</accession>
<dbReference type="InterPro" id="IPR052533">
    <property type="entry name" value="WalJ/YycJ-like"/>
</dbReference>
<dbReference type="PANTHER" id="PTHR47619">
    <property type="entry name" value="METALLO-HYDROLASE YYCJ-RELATED"/>
    <property type="match status" value="1"/>
</dbReference>
<name>A0ABW9H2K1_9FIRM</name>
<sequence length="233" mass="25547">MEIDILGSSSSGNAVRISDGSTSLLLDAGLPIKKIKEGLHFRTSALDGVLVTHEHQDHAKAVGDLIKMGVPVYASAGTFEALEKAQGNCIKALQPFAVGTFTVLPFAVIHDALEPLGFVIRSSVSGEKLLYVTDTMFIPYNFTNLTHIMIECNYQPDILWNNVRTGQVLKKVANRVVDTHMSLKTTLAFLQENVSLSLREVWLLHLSDQNSDENLMKEAVQKAIGIPVYVAKK</sequence>
<evidence type="ECO:0000313" key="3">
    <source>
        <dbReference type="Proteomes" id="UP001631949"/>
    </source>
</evidence>
<dbReference type="SUPFAM" id="SSF56281">
    <property type="entry name" value="Metallo-hydrolase/oxidoreductase"/>
    <property type="match status" value="1"/>
</dbReference>
<protein>
    <submittedName>
        <fullName evidence="2">MBL fold metallo-hydrolase</fullName>
    </submittedName>
</protein>
<evidence type="ECO:0000259" key="1">
    <source>
        <dbReference type="SMART" id="SM00849"/>
    </source>
</evidence>
<dbReference type="InterPro" id="IPR001279">
    <property type="entry name" value="Metallo-B-lactamas"/>
</dbReference>
<dbReference type="Pfam" id="PF12706">
    <property type="entry name" value="Lactamase_B_2"/>
    <property type="match status" value="1"/>
</dbReference>
<keyword evidence="3" id="KW-1185">Reference proteome</keyword>
<organism evidence="2 3">
    <name type="scientific">Peptococcus simiae</name>
    <dbReference type="NCBI Taxonomy" id="1643805"/>
    <lineage>
        <taxon>Bacteria</taxon>
        <taxon>Bacillati</taxon>
        <taxon>Bacillota</taxon>
        <taxon>Clostridia</taxon>
        <taxon>Eubacteriales</taxon>
        <taxon>Peptococcaceae</taxon>
        <taxon>Peptococcus</taxon>
    </lineage>
</organism>
<feature type="domain" description="Metallo-beta-lactamase" evidence="1">
    <location>
        <begin position="11"/>
        <end position="180"/>
    </location>
</feature>
<dbReference type="EMBL" id="JBJUVG010000010">
    <property type="protein sequence ID" value="MFM9414179.1"/>
    <property type="molecule type" value="Genomic_DNA"/>
</dbReference>
<proteinExistence type="predicted"/>
<dbReference type="PANTHER" id="PTHR47619:SF1">
    <property type="entry name" value="EXODEOXYRIBONUCLEASE WALJ"/>
    <property type="match status" value="1"/>
</dbReference>
<dbReference type="Proteomes" id="UP001631949">
    <property type="component" value="Unassembled WGS sequence"/>
</dbReference>
<dbReference type="SMART" id="SM00849">
    <property type="entry name" value="Lactamase_B"/>
    <property type="match status" value="1"/>
</dbReference>
<dbReference type="InterPro" id="IPR036866">
    <property type="entry name" value="RibonucZ/Hydroxyglut_hydro"/>
</dbReference>
<comment type="caution">
    <text evidence="2">The sequence shown here is derived from an EMBL/GenBank/DDBJ whole genome shotgun (WGS) entry which is preliminary data.</text>
</comment>
<gene>
    <name evidence="2" type="ORF">ACKQTC_07340</name>
</gene>
<evidence type="ECO:0000313" key="2">
    <source>
        <dbReference type="EMBL" id="MFM9414179.1"/>
    </source>
</evidence>
<dbReference type="Gene3D" id="3.60.15.10">
    <property type="entry name" value="Ribonuclease Z/Hydroxyacylglutathione hydrolase-like"/>
    <property type="match status" value="1"/>
</dbReference>
<dbReference type="RefSeq" id="WP_408977794.1">
    <property type="nucleotide sequence ID" value="NZ_JBJUVG010000010.1"/>
</dbReference>